<dbReference type="EMBL" id="FTPS01000001">
    <property type="protein sequence ID" value="SIT84511.1"/>
    <property type="molecule type" value="Genomic_DNA"/>
</dbReference>
<dbReference type="Pfam" id="PF08241">
    <property type="entry name" value="Methyltransf_11"/>
    <property type="match status" value="1"/>
</dbReference>
<organism evidence="2 3">
    <name type="scientific">Pontibaca methylaminivorans</name>
    <dbReference type="NCBI Taxonomy" id="515897"/>
    <lineage>
        <taxon>Bacteria</taxon>
        <taxon>Pseudomonadati</taxon>
        <taxon>Pseudomonadota</taxon>
        <taxon>Alphaproteobacteria</taxon>
        <taxon>Rhodobacterales</taxon>
        <taxon>Roseobacteraceae</taxon>
        <taxon>Pontibaca</taxon>
    </lineage>
</organism>
<accession>A0A1R3X1T2</accession>
<proteinExistence type="predicted"/>
<reference evidence="2 3" key="1">
    <citation type="submission" date="2017-01" db="EMBL/GenBank/DDBJ databases">
        <authorList>
            <person name="Mah S.A."/>
            <person name="Swanson W.J."/>
            <person name="Moy G.W."/>
            <person name="Vacquier V.D."/>
        </authorList>
    </citation>
    <scope>NUCLEOTIDE SEQUENCE [LARGE SCALE GENOMIC DNA]</scope>
    <source>
        <strain evidence="2 3">DSM 21219</strain>
    </source>
</reference>
<evidence type="ECO:0000313" key="3">
    <source>
        <dbReference type="Proteomes" id="UP000192455"/>
    </source>
</evidence>
<evidence type="ECO:0000313" key="2">
    <source>
        <dbReference type="EMBL" id="SIT84511.1"/>
    </source>
</evidence>
<protein>
    <submittedName>
        <fullName evidence="2">Malonyl-CoA O-methyltransferase</fullName>
    </submittedName>
</protein>
<feature type="domain" description="Methyltransferase type 11" evidence="1">
    <location>
        <begin position="50"/>
        <end position="135"/>
    </location>
</feature>
<keyword evidence="2" id="KW-0808">Transferase</keyword>
<dbReference type="OrthoDB" id="9802097at2"/>
<dbReference type="STRING" id="515897.SAMN05421849_2128"/>
<dbReference type="RefSeq" id="WP_076649819.1">
    <property type="nucleotide sequence ID" value="NZ_FTPS01000001.1"/>
</dbReference>
<evidence type="ECO:0000259" key="1">
    <source>
        <dbReference type="Pfam" id="PF08241"/>
    </source>
</evidence>
<dbReference type="InterPro" id="IPR013216">
    <property type="entry name" value="Methyltransf_11"/>
</dbReference>
<dbReference type="SUPFAM" id="SSF53335">
    <property type="entry name" value="S-adenosyl-L-methionine-dependent methyltransferases"/>
    <property type="match status" value="1"/>
</dbReference>
<dbReference type="GO" id="GO:0032259">
    <property type="term" value="P:methylation"/>
    <property type="evidence" value="ECO:0007669"/>
    <property type="project" value="UniProtKB-KW"/>
</dbReference>
<sequence length="251" mass="27200">MTATTDRVARAFARGLASYDRAALVQRRIATRLFAGYRAIAPGHRPGRILEAGFGSGHLTRHLLELDPERLWLNDLVARPLPGVAAEYLPGDIAQVPLPGRIDLAASASMIQWVEDPRKTVERLCRTVIPGGYLALSGFTPEHFPELRSLGSRAAAPSCLSAGGMAALLPTGWRVRNGGEWRATLHFPTALAVLQHLRATGVNARAGQFRSAAALRGFTQRYETRHGTAQGVPLTYVASWLIAENVLKPEV</sequence>
<keyword evidence="2" id="KW-0489">Methyltransferase</keyword>
<keyword evidence="3" id="KW-1185">Reference proteome</keyword>
<dbReference type="GO" id="GO:0008757">
    <property type="term" value="F:S-adenosylmethionine-dependent methyltransferase activity"/>
    <property type="evidence" value="ECO:0007669"/>
    <property type="project" value="InterPro"/>
</dbReference>
<dbReference type="CDD" id="cd02440">
    <property type="entry name" value="AdoMet_MTases"/>
    <property type="match status" value="1"/>
</dbReference>
<name>A0A1R3X1T2_9RHOB</name>
<dbReference type="Gene3D" id="3.40.50.150">
    <property type="entry name" value="Vaccinia Virus protein VP39"/>
    <property type="match status" value="1"/>
</dbReference>
<dbReference type="Proteomes" id="UP000192455">
    <property type="component" value="Unassembled WGS sequence"/>
</dbReference>
<dbReference type="AlphaFoldDB" id="A0A1R3X1T2"/>
<gene>
    <name evidence="2" type="ORF">SAMN05421849_2128</name>
</gene>
<dbReference type="InterPro" id="IPR029063">
    <property type="entry name" value="SAM-dependent_MTases_sf"/>
</dbReference>